<evidence type="ECO:0000256" key="2">
    <source>
        <dbReference type="HAMAP-Rule" id="MF_00216"/>
    </source>
</evidence>
<dbReference type="AlphaFoldDB" id="A0A3R9PSS0"/>
<comment type="caution">
    <text evidence="5">The sequence shown here is derived from an EMBL/GenBank/DDBJ whole genome shotgun (WGS) entry which is preliminary data.</text>
</comment>
<dbReference type="HAMAP" id="MF_00216">
    <property type="entry name" value="aIF_1A"/>
    <property type="match status" value="1"/>
</dbReference>
<dbReference type="GO" id="GO:0003723">
    <property type="term" value="F:RNA binding"/>
    <property type="evidence" value="ECO:0007669"/>
    <property type="project" value="InterPro"/>
</dbReference>
<proteinExistence type="inferred from homology"/>
<name>A0A3R9PSS0_9CREN</name>
<dbReference type="InterPro" id="IPR012340">
    <property type="entry name" value="NA-bd_OB-fold"/>
</dbReference>
<reference evidence="6 8" key="2">
    <citation type="journal article" date="2019" name="Nat. Microbiol.">
        <title>Wide diversity of methane and short-chain alkane metabolisms in uncultured archaea.</title>
        <authorList>
            <person name="Borrel G."/>
            <person name="Adam P.S."/>
            <person name="McKay L.J."/>
            <person name="Chen L.X."/>
            <person name="Sierra-Garcia I.N."/>
            <person name="Sieber C.M."/>
            <person name="Letourneur Q."/>
            <person name="Ghozlane A."/>
            <person name="Andersen G.L."/>
            <person name="Li W.J."/>
            <person name="Hallam S.J."/>
            <person name="Muyzer G."/>
            <person name="de Oliveira V.M."/>
            <person name="Inskeep W.P."/>
            <person name="Banfield J.F."/>
            <person name="Gribaldo S."/>
        </authorList>
    </citation>
    <scope>NUCLEOTIDE SEQUENCE [LARGE SCALE GENOMIC DNA]</scope>
    <source>
        <strain evidence="6">NM4</strain>
    </source>
</reference>
<gene>
    <name evidence="2" type="primary">eif1a</name>
    <name evidence="5" type="ORF">D6D85_15145</name>
    <name evidence="6" type="ORF">EF810_00975</name>
</gene>
<sequence length="115" mass="13485">MPKKEKDQETSLDAEMEDLLPMDKDLEVFGRVMEPLGKGHFRVECTDGAIRMCRVRGKLKGRRSWLKPGDIVLVSIWPFKRDRGDIVVKYDRAQVEWLIEKGYLDRSWAMMEDVL</sequence>
<dbReference type="OrthoDB" id="2586at2157"/>
<dbReference type="SUPFAM" id="SSF50249">
    <property type="entry name" value="Nucleic acid-binding proteins"/>
    <property type="match status" value="1"/>
</dbReference>
<dbReference type="Proteomes" id="UP000316217">
    <property type="component" value="Unassembled WGS sequence"/>
</dbReference>
<dbReference type="InterPro" id="IPR006196">
    <property type="entry name" value="RNA-binding_domain_S1_IF1"/>
</dbReference>
<dbReference type="CDD" id="cd05793">
    <property type="entry name" value="S1_IF1A"/>
    <property type="match status" value="1"/>
</dbReference>
<dbReference type="SMART" id="SM00652">
    <property type="entry name" value="eIF1a"/>
    <property type="match status" value="1"/>
</dbReference>
<feature type="domain" description="S1-like" evidence="4">
    <location>
        <begin position="16"/>
        <end position="91"/>
    </location>
</feature>
<comment type="function">
    <text evidence="1 2">Seems to be required for maximal rate of protein biosynthesis. Enhances ribosome dissociation into subunits and stabilizes the binding of the initiator Met-tRNA(I) to 40 S ribosomal subunits.</text>
</comment>
<dbReference type="PROSITE" id="PS50832">
    <property type="entry name" value="S1_IF1_TYPE"/>
    <property type="match status" value="1"/>
</dbReference>
<dbReference type="EMBL" id="RCOS01000168">
    <property type="protein sequence ID" value="RSN71855.1"/>
    <property type="molecule type" value="Genomic_DNA"/>
</dbReference>
<keyword evidence="7" id="KW-1185">Reference proteome</keyword>
<comment type="similarity">
    <text evidence="2">Belongs to the eIF-1A family.</text>
</comment>
<dbReference type="RefSeq" id="WP_125672783.1">
    <property type="nucleotide sequence ID" value="NZ_RCOS01000168.1"/>
</dbReference>
<evidence type="ECO:0000259" key="4">
    <source>
        <dbReference type="PROSITE" id="PS50832"/>
    </source>
</evidence>
<evidence type="ECO:0000313" key="8">
    <source>
        <dbReference type="Proteomes" id="UP000316217"/>
    </source>
</evidence>
<reference evidence="5 7" key="1">
    <citation type="submission" date="2018-10" db="EMBL/GenBank/DDBJ databases">
        <title>Co-occurring genomic capacity for anaerobic methane metabolism and dissimilatory sulfite reduction discovered in the Korarchaeota.</title>
        <authorList>
            <person name="Mckay L.J."/>
            <person name="Dlakic M."/>
            <person name="Fields M.W."/>
            <person name="Delmont T.O."/>
            <person name="Eren A.M."/>
            <person name="Jay Z.J."/>
            <person name="Klingelsmith K.B."/>
            <person name="Rusch D.B."/>
            <person name="Inskeep W.P."/>
        </authorList>
    </citation>
    <scope>NUCLEOTIDE SEQUENCE [LARGE SCALE GENOMIC DNA]</scope>
    <source>
        <strain evidence="5 7">MDKW</strain>
    </source>
</reference>
<evidence type="ECO:0000256" key="3">
    <source>
        <dbReference type="PROSITE-ProRule" id="PRU00181"/>
    </source>
</evidence>
<accession>A0A3R9PSS0</accession>
<dbReference type="PANTHER" id="PTHR21668">
    <property type="entry name" value="EIF-1A"/>
    <property type="match status" value="1"/>
</dbReference>
<keyword evidence="2 3" id="KW-0396">Initiation factor</keyword>
<protein>
    <recommendedName>
        <fullName evidence="2">Translation initiation factor 1A</fullName>
        <shortName evidence="2">aIF-1A</shortName>
    </recommendedName>
</protein>
<dbReference type="Pfam" id="PF01176">
    <property type="entry name" value="eIF-1a"/>
    <property type="match status" value="1"/>
</dbReference>
<keyword evidence="2 3" id="KW-0648">Protein biosynthesis</keyword>
<evidence type="ECO:0000313" key="7">
    <source>
        <dbReference type="Proteomes" id="UP000277582"/>
    </source>
</evidence>
<dbReference type="InterPro" id="IPR001253">
    <property type="entry name" value="TIF_eIF-1A"/>
</dbReference>
<evidence type="ECO:0000256" key="1">
    <source>
        <dbReference type="ARBA" id="ARBA00025502"/>
    </source>
</evidence>
<dbReference type="Gene3D" id="2.40.50.140">
    <property type="entry name" value="Nucleic acid-binding proteins"/>
    <property type="match status" value="1"/>
</dbReference>
<dbReference type="NCBIfam" id="NF003084">
    <property type="entry name" value="PRK04012.1-3"/>
    <property type="match status" value="1"/>
</dbReference>
<evidence type="ECO:0000313" key="5">
    <source>
        <dbReference type="EMBL" id="RSN71855.1"/>
    </source>
</evidence>
<organism evidence="5 7">
    <name type="scientific">Candidatus Methanodesulfokora washburnensis</name>
    <dbReference type="NCBI Taxonomy" id="2478471"/>
    <lineage>
        <taxon>Archaea</taxon>
        <taxon>Thermoproteota</taxon>
        <taxon>Candidatus Korarchaeia</taxon>
        <taxon>Candidatus Korarchaeia incertae sedis</taxon>
        <taxon>Candidatus Methanodesulfokora</taxon>
    </lineage>
</organism>
<dbReference type="Proteomes" id="UP000277582">
    <property type="component" value="Unassembled WGS sequence"/>
</dbReference>
<dbReference type="EMBL" id="RXII01000015">
    <property type="protein sequence ID" value="RZN63400.1"/>
    <property type="molecule type" value="Genomic_DNA"/>
</dbReference>
<dbReference type="GO" id="GO:0003743">
    <property type="term" value="F:translation initiation factor activity"/>
    <property type="evidence" value="ECO:0007669"/>
    <property type="project" value="UniProtKB-UniRule"/>
</dbReference>
<evidence type="ECO:0000313" key="6">
    <source>
        <dbReference type="EMBL" id="RZN63400.1"/>
    </source>
</evidence>